<feature type="binding site" evidence="18">
    <location>
        <position position="127"/>
    </location>
    <ligand>
        <name>K(+)</name>
        <dbReference type="ChEBI" id="CHEBI:29103"/>
    </ligand>
</feature>
<evidence type="ECO:0000259" key="20">
    <source>
        <dbReference type="PROSITE" id="PS51383"/>
    </source>
</evidence>
<dbReference type="Proteomes" id="UP000242815">
    <property type="component" value="Unassembled WGS sequence"/>
</dbReference>
<dbReference type="InterPro" id="IPR000631">
    <property type="entry name" value="CARKD"/>
</dbReference>
<dbReference type="InterPro" id="IPR029056">
    <property type="entry name" value="Ribokinase-like"/>
</dbReference>
<dbReference type="GO" id="GO:0046872">
    <property type="term" value="F:metal ion binding"/>
    <property type="evidence" value="ECO:0007669"/>
    <property type="project" value="UniProtKB-UniRule"/>
</dbReference>
<feature type="binding site" evidence="17">
    <location>
        <position position="435"/>
    </location>
    <ligand>
        <name>AMP</name>
        <dbReference type="ChEBI" id="CHEBI:456215"/>
    </ligand>
</feature>
<keyword evidence="8 17" id="KW-0521">NADP</keyword>
<feature type="binding site" evidence="17">
    <location>
        <position position="436"/>
    </location>
    <ligand>
        <name>(6S)-NADPHX</name>
        <dbReference type="ChEBI" id="CHEBI:64076"/>
    </ligand>
</feature>
<evidence type="ECO:0000256" key="7">
    <source>
        <dbReference type="ARBA" id="ARBA00022840"/>
    </source>
</evidence>
<dbReference type="PANTHER" id="PTHR12592:SF0">
    <property type="entry name" value="ATP-DEPENDENT (S)-NAD(P)H-HYDRATE DEHYDRATASE"/>
    <property type="match status" value="1"/>
</dbReference>
<dbReference type="AlphaFoldDB" id="A0A1I5ZYG5"/>
<evidence type="ECO:0000256" key="5">
    <source>
        <dbReference type="ARBA" id="ARBA00022723"/>
    </source>
</evidence>
<keyword evidence="7 17" id="KW-0067">ATP-binding</keyword>
<comment type="caution">
    <text evidence="18">Lacks conserved residue(s) required for the propagation of feature annotation.</text>
</comment>
<comment type="catalytic activity">
    <reaction evidence="2 18 19">
        <text>(6R)-NADPHX = (6S)-NADPHX</text>
        <dbReference type="Rhea" id="RHEA:32227"/>
        <dbReference type="ChEBI" id="CHEBI:64076"/>
        <dbReference type="ChEBI" id="CHEBI:64077"/>
        <dbReference type="EC" id="5.1.99.6"/>
    </reaction>
</comment>
<feature type="binding site" evidence="18">
    <location>
        <position position="163"/>
    </location>
    <ligand>
        <name>K(+)</name>
        <dbReference type="ChEBI" id="CHEBI:29103"/>
    </ligand>
</feature>
<evidence type="ECO:0000256" key="12">
    <source>
        <dbReference type="ARBA" id="ARBA00023239"/>
    </source>
</evidence>
<evidence type="ECO:0000256" key="11">
    <source>
        <dbReference type="ARBA" id="ARBA00023235"/>
    </source>
</evidence>
<evidence type="ECO:0000256" key="14">
    <source>
        <dbReference type="ARBA" id="ARBA00025153"/>
    </source>
</evidence>
<keyword evidence="6 17" id="KW-0547">Nucleotide-binding</keyword>
<dbReference type="InterPro" id="IPR017953">
    <property type="entry name" value="Carbohydrate_kinase_pred_CS"/>
</dbReference>
<dbReference type="EC" id="5.1.99.6" evidence="19"/>
<evidence type="ECO:0000256" key="13">
    <source>
        <dbReference type="ARBA" id="ARBA00023268"/>
    </source>
</evidence>
<evidence type="ECO:0000256" key="16">
    <source>
        <dbReference type="ARBA" id="ARBA00049209"/>
    </source>
</evidence>
<dbReference type="STRING" id="1002526.SAMN05216578_101410"/>
<name>A0A1I5ZYG5_9GAMM</name>
<dbReference type="PROSITE" id="PS51383">
    <property type="entry name" value="YJEF_C_3"/>
    <property type="match status" value="1"/>
</dbReference>
<proteinExistence type="inferred from homology"/>
<evidence type="ECO:0000256" key="2">
    <source>
        <dbReference type="ARBA" id="ARBA00000909"/>
    </source>
</evidence>
<evidence type="ECO:0000256" key="4">
    <source>
        <dbReference type="ARBA" id="ARBA00009524"/>
    </source>
</evidence>
<comment type="catalytic activity">
    <reaction evidence="1 18 19">
        <text>(6R)-NADHX = (6S)-NADHX</text>
        <dbReference type="Rhea" id="RHEA:32215"/>
        <dbReference type="ChEBI" id="CHEBI:64074"/>
        <dbReference type="ChEBI" id="CHEBI:64075"/>
        <dbReference type="EC" id="5.1.99.6"/>
    </reaction>
</comment>
<dbReference type="EC" id="4.2.1.136" evidence="19"/>
<dbReference type="Pfam" id="PF01256">
    <property type="entry name" value="Carb_kinase"/>
    <property type="match status" value="1"/>
</dbReference>
<dbReference type="PANTHER" id="PTHR12592">
    <property type="entry name" value="ATP-DEPENDENT (S)-NAD(P)H-HYDRATE DEHYDRATASE FAMILY MEMBER"/>
    <property type="match status" value="1"/>
</dbReference>
<comment type="catalytic activity">
    <reaction evidence="16 17 19">
        <text>(6S)-NADPHX + ADP = AMP + phosphate + NADPH + H(+)</text>
        <dbReference type="Rhea" id="RHEA:32235"/>
        <dbReference type="ChEBI" id="CHEBI:15378"/>
        <dbReference type="ChEBI" id="CHEBI:43474"/>
        <dbReference type="ChEBI" id="CHEBI:57783"/>
        <dbReference type="ChEBI" id="CHEBI:64076"/>
        <dbReference type="ChEBI" id="CHEBI:456215"/>
        <dbReference type="ChEBI" id="CHEBI:456216"/>
        <dbReference type="EC" id="4.2.1.136"/>
    </reaction>
</comment>
<comment type="function">
    <text evidence="18">Catalyzes the epimerization of the S- and R-forms of NAD(P)HX, a damaged form of NAD(P)H that is a result of enzymatic or heat-dependent hydration. This is a prerequisite for the S-specific NAD(P)H-hydrate dehydratase to allow the repair of both epimers of NAD(P)HX.</text>
</comment>
<evidence type="ECO:0000313" key="22">
    <source>
        <dbReference type="EMBL" id="SFQ61430.1"/>
    </source>
</evidence>
<evidence type="ECO:0000256" key="6">
    <source>
        <dbReference type="ARBA" id="ARBA00022741"/>
    </source>
</evidence>
<dbReference type="GO" id="GO:0046496">
    <property type="term" value="P:nicotinamide nucleotide metabolic process"/>
    <property type="evidence" value="ECO:0007669"/>
    <property type="project" value="UniProtKB-UniRule"/>
</dbReference>
<dbReference type="PIRSF" id="PIRSF017184">
    <property type="entry name" value="Nnr"/>
    <property type="match status" value="1"/>
</dbReference>
<dbReference type="CDD" id="cd01171">
    <property type="entry name" value="YXKO-related"/>
    <property type="match status" value="1"/>
</dbReference>
<comment type="catalytic activity">
    <reaction evidence="15 17 19">
        <text>(6S)-NADHX + ADP = AMP + phosphate + NADH + H(+)</text>
        <dbReference type="Rhea" id="RHEA:32223"/>
        <dbReference type="ChEBI" id="CHEBI:15378"/>
        <dbReference type="ChEBI" id="CHEBI:43474"/>
        <dbReference type="ChEBI" id="CHEBI:57945"/>
        <dbReference type="ChEBI" id="CHEBI:64074"/>
        <dbReference type="ChEBI" id="CHEBI:456215"/>
        <dbReference type="ChEBI" id="CHEBI:456216"/>
        <dbReference type="EC" id="4.2.1.136"/>
    </reaction>
</comment>
<dbReference type="GO" id="GO:0005524">
    <property type="term" value="F:ATP binding"/>
    <property type="evidence" value="ECO:0007669"/>
    <property type="project" value="UniProtKB-UniRule"/>
</dbReference>
<feature type="binding site" evidence="18">
    <location>
        <position position="65"/>
    </location>
    <ligand>
        <name>K(+)</name>
        <dbReference type="ChEBI" id="CHEBI:29103"/>
    </ligand>
</feature>
<feature type="binding site" evidence="18">
    <location>
        <begin position="131"/>
        <end position="137"/>
    </location>
    <ligand>
        <name>(6S)-NADPHX</name>
        <dbReference type="ChEBI" id="CHEBI:64076"/>
    </ligand>
</feature>
<feature type="domain" description="YjeF N-terminal" evidence="21">
    <location>
        <begin position="17"/>
        <end position="217"/>
    </location>
</feature>
<evidence type="ECO:0000256" key="9">
    <source>
        <dbReference type="ARBA" id="ARBA00022958"/>
    </source>
</evidence>
<evidence type="ECO:0000256" key="19">
    <source>
        <dbReference type="PIRNR" id="PIRNR017184"/>
    </source>
</evidence>
<feature type="binding site" evidence="18">
    <location>
        <position position="160"/>
    </location>
    <ligand>
        <name>(6S)-NADPHX</name>
        <dbReference type="ChEBI" id="CHEBI:64076"/>
    </ligand>
</feature>
<keyword evidence="9 18" id="KW-0630">Potassium</keyword>
<evidence type="ECO:0000256" key="18">
    <source>
        <dbReference type="HAMAP-Rule" id="MF_01966"/>
    </source>
</evidence>
<dbReference type="HAMAP" id="MF_01966">
    <property type="entry name" value="NADHX_epimerase"/>
    <property type="match status" value="1"/>
</dbReference>
<accession>A0A1I5ZYG5</accession>
<feature type="binding site" evidence="17">
    <location>
        <position position="320"/>
    </location>
    <ligand>
        <name>(6S)-NADPHX</name>
        <dbReference type="ChEBI" id="CHEBI:64076"/>
    </ligand>
</feature>
<comment type="function">
    <text evidence="17">Catalyzes the dehydration of the S-form of NAD(P)HX at the expense of ADP, which is converted to AMP. Together with NAD(P)HX epimerase, which catalyzes the epimerization of the S- and R-forms, the enzyme allows the repair of both epimers of NAD(P)HX, a damaged form of NAD(P)H that is a result of enzymatic or heat-dependent hydration.</text>
</comment>
<keyword evidence="13" id="KW-0511">Multifunctional enzyme</keyword>
<dbReference type="OrthoDB" id="9806925at2"/>
<dbReference type="InterPro" id="IPR030677">
    <property type="entry name" value="Nnr"/>
</dbReference>
<evidence type="ECO:0000313" key="23">
    <source>
        <dbReference type="Proteomes" id="UP000242815"/>
    </source>
</evidence>
<gene>
    <name evidence="17" type="primary">nnrD</name>
    <name evidence="18" type="synonym">nnrE</name>
    <name evidence="22" type="ORF">SAMN05216578_101410</name>
</gene>
<evidence type="ECO:0000256" key="1">
    <source>
        <dbReference type="ARBA" id="ARBA00000013"/>
    </source>
</evidence>
<feature type="binding site" evidence="17">
    <location>
        <begin position="404"/>
        <end position="408"/>
    </location>
    <ligand>
        <name>AMP</name>
        <dbReference type="ChEBI" id="CHEBI:456215"/>
    </ligand>
</feature>
<comment type="function">
    <text evidence="14 19">Bifunctional enzyme that catalyzes the epimerization of the S- and R-forms of NAD(P)HX and the dehydration of the S-form of NAD(P)HX at the expense of ADP, which is converted to AMP. This allows the repair of both epimers of NAD(P)HX, a damaged form of NAD(P)H that is a result of enzymatic or heat-dependent hydration.</text>
</comment>
<dbReference type="GO" id="GO:0052855">
    <property type="term" value="F:ADP-dependent NAD(P)H-hydrate dehydratase activity"/>
    <property type="evidence" value="ECO:0007669"/>
    <property type="project" value="UniProtKB-UniRule"/>
</dbReference>
<evidence type="ECO:0000256" key="17">
    <source>
        <dbReference type="HAMAP-Rule" id="MF_01965"/>
    </source>
</evidence>
<evidence type="ECO:0000256" key="10">
    <source>
        <dbReference type="ARBA" id="ARBA00023027"/>
    </source>
</evidence>
<dbReference type="InterPro" id="IPR036652">
    <property type="entry name" value="YjeF_N_dom_sf"/>
</dbReference>
<keyword evidence="12 17" id="KW-0456">Lyase</keyword>
<dbReference type="SUPFAM" id="SSF64153">
    <property type="entry name" value="YjeF N-terminal domain-like"/>
    <property type="match status" value="1"/>
</dbReference>
<reference evidence="22 23" key="1">
    <citation type="submission" date="2016-10" db="EMBL/GenBank/DDBJ databases">
        <authorList>
            <person name="de Groot N.N."/>
        </authorList>
    </citation>
    <scope>NUCLEOTIDE SEQUENCE [LARGE SCALE GENOMIC DNA]</scope>
    <source>
        <strain evidence="22 23">JCM 18415</strain>
    </source>
</reference>
<keyword evidence="11 18" id="KW-0413">Isomerase</keyword>
<comment type="subunit">
    <text evidence="17">Homotetramer.</text>
</comment>
<dbReference type="SUPFAM" id="SSF53613">
    <property type="entry name" value="Ribokinase-like"/>
    <property type="match status" value="1"/>
</dbReference>
<evidence type="ECO:0000256" key="3">
    <source>
        <dbReference type="ARBA" id="ARBA00006001"/>
    </source>
</evidence>
<sequence>MPMHPELPRLLYSAAATRELDARIIAAGTPGFELMRRAAVAVWRELRSRWPQARQLTVLCGGGNNAGDGYLIAQLAHLAGWRVRAVAVSPPERLVGDAALALAAARDAGVPIEAWPVALPEDGVLVDALLGTGLDRPVGEPFAGAIAAINRSGLPVVAVDLPSGLQADTGAVLGCAVRADLTVTFIAVKPGLLTGQGPDQAGQLRFAALVESTGQGVRPMLERLELGHQAGLAPRPRAAHKGMFGHLLLIGGNRGMGGAILLAAQAALRAGAGKVSVATRAEHLGAMLTRCPEVMAHGVADPAQLAPLLDQATAVVVGPGLGRDDWARGLLDSALQRGLPCILDADALNLLAGQSVVLGEAAVITPHPAEAARLLGISTAQVQADRPWAVRELAERFGCTAVLKGVGSLVADAAGERLPGLCSHGNPGMATAGMGDVLSGLVGALLAQRMAAPEAARLAVLVHALAGDRAAREQGELGILASDLVEHIRYYLNLRNCR</sequence>
<dbReference type="InterPro" id="IPR004443">
    <property type="entry name" value="YjeF_N_dom"/>
</dbReference>
<keyword evidence="5 18" id="KW-0479">Metal-binding</keyword>
<dbReference type="Gene3D" id="3.40.50.10260">
    <property type="entry name" value="YjeF N-terminal domain"/>
    <property type="match status" value="1"/>
</dbReference>
<comment type="similarity">
    <text evidence="17">Belongs to the NnrD/CARKD family.</text>
</comment>
<dbReference type="Pfam" id="PF03853">
    <property type="entry name" value="YjeF_N"/>
    <property type="match status" value="1"/>
</dbReference>
<keyword evidence="10 17" id="KW-0520">NAD</keyword>
<protein>
    <recommendedName>
        <fullName evidence="19">Bifunctional NAD(P)H-hydrate repair enzyme</fullName>
    </recommendedName>
    <alternativeName>
        <fullName evidence="19">Nicotinamide nucleotide repair protein</fullName>
    </alternativeName>
    <domain>
        <recommendedName>
            <fullName evidence="19">ADP-dependent (S)-NAD(P)H-hydrate dehydratase</fullName>
            <ecNumber evidence="19">4.2.1.136</ecNumber>
        </recommendedName>
        <alternativeName>
            <fullName evidence="19">ADP-dependent NAD(P)HX dehydratase</fullName>
        </alternativeName>
    </domain>
    <domain>
        <recommendedName>
            <fullName evidence="19">NAD(P)H-hydrate epimerase</fullName>
            <ecNumber evidence="19">5.1.99.6</ecNumber>
        </recommendedName>
    </domain>
</protein>
<feature type="domain" description="YjeF C-terminal" evidence="20">
    <location>
        <begin position="224"/>
        <end position="495"/>
    </location>
</feature>
<dbReference type="PROSITE" id="PS01049">
    <property type="entry name" value="YJEF_C_1"/>
    <property type="match status" value="1"/>
</dbReference>
<feature type="binding site" evidence="17">
    <location>
        <position position="367"/>
    </location>
    <ligand>
        <name>(6S)-NADPHX</name>
        <dbReference type="ChEBI" id="CHEBI:64076"/>
    </ligand>
</feature>
<dbReference type="Gene3D" id="3.40.1190.20">
    <property type="match status" value="1"/>
</dbReference>
<dbReference type="NCBIfam" id="TIGR00197">
    <property type="entry name" value="yjeF_nterm"/>
    <property type="match status" value="1"/>
</dbReference>
<dbReference type="PROSITE" id="PS01050">
    <property type="entry name" value="YJEF_C_2"/>
    <property type="match status" value="1"/>
</dbReference>
<dbReference type="NCBIfam" id="TIGR00196">
    <property type="entry name" value="yjeF_cterm"/>
    <property type="match status" value="1"/>
</dbReference>
<comment type="similarity">
    <text evidence="18">Belongs to the NnrE/AIBP family.</text>
</comment>
<comment type="cofactor">
    <cofactor evidence="18 19">
        <name>K(+)</name>
        <dbReference type="ChEBI" id="CHEBI:29103"/>
    </cofactor>
    <text evidence="18 19">Binds 1 potassium ion per subunit.</text>
</comment>
<comment type="cofactor">
    <cofactor evidence="17">
        <name>Mg(2+)</name>
        <dbReference type="ChEBI" id="CHEBI:18420"/>
    </cofactor>
</comment>
<organism evidence="22 23">
    <name type="scientific">Halopseudomonas formosensis</name>
    <dbReference type="NCBI Taxonomy" id="1002526"/>
    <lineage>
        <taxon>Bacteria</taxon>
        <taxon>Pseudomonadati</taxon>
        <taxon>Pseudomonadota</taxon>
        <taxon>Gammaproteobacteria</taxon>
        <taxon>Pseudomonadales</taxon>
        <taxon>Pseudomonadaceae</taxon>
        <taxon>Halopseudomonas</taxon>
    </lineage>
</organism>
<feature type="binding site" evidence="17">
    <location>
        <position position="259"/>
    </location>
    <ligand>
        <name>(6S)-NADPHX</name>
        <dbReference type="ChEBI" id="CHEBI:64076"/>
    </ligand>
</feature>
<dbReference type="EMBL" id="FOYD01000001">
    <property type="protein sequence ID" value="SFQ61430.1"/>
    <property type="molecule type" value="Genomic_DNA"/>
</dbReference>
<comment type="similarity">
    <text evidence="4 19">In the C-terminal section; belongs to the NnrD/CARKD family.</text>
</comment>
<evidence type="ECO:0000256" key="8">
    <source>
        <dbReference type="ARBA" id="ARBA00022857"/>
    </source>
</evidence>
<dbReference type="HAMAP" id="MF_01965">
    <property type="entry name" value="NADHX_dehydratase"/>
    <property type="match status" value="1"/>
</dbReference>
<dbReference type="GO" id="GO:0110051">
    <property type="term" value="P:metabolite repair"/>
    <property type="evidence" value="ECO:0007669"/>
    <property type="project" value="TreeGrafter"/>
</dbReference>
<comment type="similarity">
    <text evidence="3 19">In the N-terminal section; belongs to the NnrE/AIBP family.</text>
</comment>
<evidence type="ECO:0000256" key="15">
    <source>
        <dbReference type="ARBA" id="ARBA00048238"/>
    </source>
</evidence>
<dbReference type="GO" id="GO:0052856">
    <property type="term" value="F:NAD(P)HX epimerase activity"/>
    <property type="evidence" value="ECO:0007669"/>
    <property type="project" value="UniProtKB-UniRule"/>
</dbReference>
<dbReference type="PROSITE" id="PS51385">
    <property type="entry name" value="YJEF_N"/>
    <property type="match status" value="1"/>
</dbReference>
<evidence type="ECO:0000259" key="21">
    <source>
        <dbReference type="PROSITE" id="PS51385"/>
    </source>
</evidence>